<dbReference type="EMBL" id="BRXW01000610">
    <property type="protein sequence ID" value="GMH69818.1"/>
    <property type="molecule type" value="Genomic_DNA"/>
</dbReference>
<dbReference type="SUPFAM" id="SSF57184">
    <property type="entry name" value="Growth factor receptor domain"/>
    <property type="match status" value="1"/>
</dbReference>
<dbReference type="AlphaFoldDB" id="A0A9W7AIK3"/>
<reference evidence="2" key="1">
    <citation type="journal article" date="2023" name="Commun. Biol.">
        <title>Genome analysis of Parmales, the sister group of diatoms, reveals the evolutionary specialization of diatoms from phago-mixotrophs to photoautotrophs.</title>
        <authorList>
            <person name="Ban H."/>
            <person name="Sato S."/>
            <person name="Yoshikawa S."/>
            <person name="Yamada K."/>
            <person name="Nakamura Y."/>
            <person name="Ichinomiya M."/>
            <person name="Sato N."/>
            <person name="Blanc-Mathieu R."/>
            <person name="Endo H."/>
            <person name="Kuwata A."/>
            <person name="Ogata H."/>
        </authorList>
    </citation>
    <scope>NUCLEOTIDE SEQUENCE [LARGE SCALE GENOMIC DNA]</scope>
    <source>
        <strain evidence="2">NIES 3700</strain>
    </source>
</reference>
<keyword evidence="2" id="KW-1185">Reference proteome</keyword>
<dbReference type="OrthoDB" id="200667at2759"/>
<evidence type="ECO:0000313" key="1">
    <source>
        <dbReference type="EMBL" id="GMH69818.1"/>
    </source>
</evidence>
<gene>
    <name evidence="1" type="ORF">TrLO_g4983</name>
</gene>
<dbReference type="Proteomes" id="UP001165122">
    <property type="component" value="Unassembled WGS sequence"/>
</dbReference>
<dbReference type="SMART" id="SM01411">
    <property type="entry name" value="Ephrin_rec_like"/>
    <property type="match status" value="1"/>
</dbReference>
<accession>A0A9W7AIK3</accession>
<sequence>MRYGQVQDLGLHDRHGDPVRRLYDEYLHNLWRYRHQRLRGECTDEGHSKPGSGYCDQCLTGKFYDELSNECKLCPKNTFTISGASDINGCTT</sequence>
<name>A0A9W7AIK3_9STRA</name>
<evidence type="ECO:0000313" key="2">
    <source>
        <dbReference type="Proteomes" id="UP001165122"/>
    </source>
</evidence>
<dbReference type="InterPro" id="IPR009030">
    <property type="entry name" value="Growth_fac_rcpt_cys_sf"/>
</dbReference>
<organism evidence="1 2">
    <name type="scientific">Triparma laevis f. longispina</name>
    <dbReference type="NCBI Taxonomy" id="1714387"/>
    <lineage>
        <taxon>Eukaryota</taxon>
        <taxon>Sar</taxon>
        <taxon>Stramenopiles</taxon>
        <taxon>Ochrophyta</taxon>
        <taxon>Bolidophyceae</taxon>
        <taxon>Parmales</taxon>
        <taxon>Triparmaceae</taxon>
        <taxon>Triparma</taxon>
    </lineage>
</organism>
<protein>
    <recommendedName>
        <fullName evidence="3">Tyrosine-protein kinase ephrin type A/B receptor-like domain-containing protein</fullName>
    </recommendedName>
</protein>
<comment type="caution">
    <text evidence="1">The sequence shown here is derived from an EMBL/GenBank/DDBJ whole genome shotgun (WGS) entry which is preliminary data.</text>
</comment>
<proteinExistence type="predicted"/>
<evidence type="ECO:0008006" key="3">
    <source>
        <dbReference type="Google" id="ProtNLM"/>
    </source>
</evidence>